<evidence type="ECO:0000313" key="1">
    <source>
        <dbReference type="EMBL" id="MBL4937733.1"/>
    </source>
</evidence>
<reference evidence="1 2" key="1">
    <citation type="submission" date="2021-01" db="EMBL/GenBank/DDBJ databases">
        <title>Genome public.</title>
        <authorList>
            <person name="Liu C."/>
            <person name="Sun Q."/>
        </authorList>
    </citation>
    <scope>NUCLEOTIDE SEQUENCE [LARGE SCALE GENOMIC DNA]</scope>
    <source>
        <strain evidence="1 2">YIM B02515</strain>
    </source>
</reference>
<proteinExistence type="predicted"/>
<name>A0ABS1TIF1_9CLOT</name>
<dbReference type="Proteomes" id="UP000632377">
    <property type="component" value="Unassembled WGS sequence"/>
</dbReference>
<evidence type="ECO:0000313" key="2">
    <source>
        <dbReference type="Proteomes" id="UP000632377"/>
    </source>
</evidence>
<protein>
    <submittedName>
        <fullName evidence="1">Uncharacterized protein</fullName>
    </submittedName>
</protein>
<keyword evidence="2" id="KW-1185">Reference proteome</keyword>
<dbReference type="EMBL" id="JAESWC010000017">
    <property type="protein sequence ID" value="MBL4937733.1"/>
    <property type="molecule type" value="Genomic_DNA"/>
</dbReference>
<gene>
    <name evidence="1" type="ORF">JK636_18675</name>
</gene>
<organism evidence="1 2">
    <name type="scientific">Clostridium rhizosphaerae</name>
    <dbReference type="NCBI Taxonomy" id="2803861"/>
    <lineage>
        <taxon>Bacteria</taxon>
        <taxon>Bacillati</taxon>
        <taxon>Bacillota</taxon>
        <taxon>Clostridia</taxon>
        <taxon>Eubacteriales</taxon>
        <taxon>Clostridiaceae</taxon>
        <taxon>Clostridium</taxon>
    </lineage>
</organism>
<comment type="caution">
    <text evidence="1">The sequence shown here is derived from an EMBL/GenBank/DDBJ whole genome shotgun (WGS) entry which is preliminary data.</text>
</comment>
<accession>A0ABS1TIF1</accession>
<sequence>MKIIGIIGIIFDKVATSTVAAIIKEWIFKIFKKEKTPEPKAPASNPNKSLIEHKSNQREVKIGSLTISISTSSFTFRSL</sequence>
<dbReference type="RefSeq" id="WP_202750482.1">
    <property type="nucleotide sequence ID" value="NZ_JAESWC010000017.1"/>
</dbReference>